<dbReference type="Gene3D" id="3.50.50.60">
    <property type="entry name" value="FAD/NAD(P)-binding domain"/>
    <property type="match status" value="1"/>
</dbReference>
<evidence type="ECO:0000259" key="1">
    <source>
        <dbReference type="Pfam" id="PF00724"/>
    </source>
</evidence>
<dbReference type="PATRIC" id="fig|37919.13.peg.3478"/>
<dbReference type="PANTHER" id="PTHR43303:SF3">
    <property type="entry name" value="BLR3436 PROTEIN"/>
    <property type="match status" value="1"/>
</dbReference>
<dbReference type="RefSeq" id="WP_231137899.1">
    <property type="nucleotide sequence ID" value="NZ_CP009111.1"/>
</dbReference>
<feature type="domain" description="NADH:flavin oxidoreductase/NADH oxidase N-terminal" evidence="1">
    <location>
        <begin position="419"/>
        <end position="751"/>
    </location>
</feature>
<dbReference type="Pfam" id="PF01494">
    <property type="entry name" value="FAD_binding_3"/>
    <property type="match status" value="1"/>
</dbReference>
<accession>A0A1B1K5Y8</accession>
<feature type="domain" description="FAD-binding" evidence="2">
    <location>
        <begin position="150"/>
        <end position="348"/>
    </location>
</feature>
<organism evidence="3 4">
    <name type="scientific">Rhodococcus opacus</name>
    <name type="common">Nocardia opaca</name>
    <dbReference type="NCBI Taxonomy" id="37919"/>
    <lineage>
        <taxon>Bacteria</taxon>
        <taxon>Bacillati</taxon>
        <taxon>Actinomycetota</taxon>
        <taxon>Actinomycetes</taxon>
        <taxon>Mycobacteriales</taxon>
        <taxon>Nocardiaceae</taxon>
        <taxon>Rhodococcus</taxon>
    </lineage>
</organism>
<dbReference type="Proteomes" id="UP000186108">
    <property type="component" value="Chromosome"/>
</dbReference>
<evidence type="ECO:0000313" key="4">
    <source>
        <dbReference type="Proteomes" id="UP000186108"/>
    </source>
</evidence>
<dbReference type="InterPro" id="IPR036188">
    <property type="entry name" value="FAD/NAD-bd_sf"/>
</dbReference>
<evidence type="ECO:0000259" key="2">
    <source>
        <dbReference type="Pfam" id="PF01494"/>
    </source>
</evidence>
<dbReference type="PANTHER" id="PTHR43303">
    <property type="entry name" value="NADPH DEHYDROGENASE C23G7.10C-RELATED"/>
    <property type="match status" value="1"/>
</dbReference>
<proteinExistence type="predicted"/>
<dbReference type="AlphaFoldDB" id="A0A1B1K5Y8"/>
<dbReference type="PRINTS" id="PR00420">
    <property type="entry name" value="RNGMNOXGNASE"/>
</dbReference>
<dbReference type="InterPro" id="IPR001155">
    <property type="entry name" value="OxRdtase_FMN_N"/>
</dbReference>
<dbReference type="SUPFAM" id="SSF51395">
    <property type="entry name" value="FMN-linked oxidoreductases"/>
    <property type="match status" value="1"/>
</dbReference>
<dbReference type="GO" id="GO:0003959">
    <property type="term" value="F:NADPH dehydrogenase activity"/>
    <property type="evidence" value="ECO:0007669"/>
    <property type="project" value="InterPro"/>
</dbReference>
<dbReference type="SUPFAM" id="SSF51905">
    <property type="entry name" value="FAD/NAD(P)-binding domain"/>
    <property type="match status" value="1"/>
</dbReference>
<dbReference type="GO" id="GO:0050661">
    <property type="term" value="F:NADP binding"/>
    <property type="evidence" value="ECO:0007669"/>
    <property type="project" value="InterPro"/>
</dbReference>
<evidence type="ECO:0000313" key="3">
    <source>
        <dbReference type="EMBL" id="ANS28044.1"/>
    </source>
</evidence>
<protein>
    <submittedName>
        <fullName evidence="3">Salicylyl-CoA 5-hydroxylase</fullName>
    </submittedName>
</protein>
<name>A0A1B1K5Y8_RHOOP</name>
<dbReference type="EMBL" id="CP009111">
    <property type="protein sequence ID" value="ANS28044.1"/>
    <property type="molecule type" value="Genomic_DNA"/>
</dbReference>
<dbReference type="Gene3D" id="3.20.20.70">
    <property type="entry name" value="Aldolase class I"/>
    <property type="match status" value="1"/>
</dbReference>
<dbReference type="InterPro" id="IPR044152">
    <property type="entry name" value="YqjM-like"/>
</dbReference>
<dbReference type="GO" id="GO:0010181">
    <property type="term" value="F:FMN binding"/>
    <property type="evidence" value="ECO:0007669"/>
    <property type="project" value="InterPro"/>
</dbReference>
<dbReference type="Gene3D" id="3.30.9.20">
    <property type="match status" value="1"/>
</dbReference>
<gene>
    <name evidence="3" type="ORF">R1CP_16790</name>
</gene>
<dbReference type="InterPro" id="IPR013785">
    <property type="entry name" value="Aldolase_TIM"/>
</dbReference>
<dbReference type="GO" id="GO:0071949">
    <property type="term" value="F:FAD binding"/>
    <property type="evidence" value="ECO:0007669"/>
    <property type="project" value="InterPro"/>
</dbReference>
<dbReference type="InterPro" id="IPR002938">
    <property type="entry name" value="FAD-bd"/>
</dbReference>
<reference evidence="3 4" key="1">
    <citation type="submission" date="2014-07" db="EMBL/GenBank/DDBJ databases">
        <authorList>
            <person name="Zhang J.E."/>
            <person name="Yang H."/>
            <person name="Guo J."/>
            <person name="Deng Z."/>
            <person name="Luo H."/>
            <person name="Luo M."/>
            <person name="Zhao B."/>
        </authorList>
    </citation>
    <scope>NUCLEOTIDE SEQUENCE [LARGE SCALE GENOMIC DNA]</scope>
    <source>
        <strain evidence="3 4">1CP</strain>
    </source>
</reference>
<dbReference type="Pfam" id="PF00724">
    <property type="entry name" value="Oxidored_FMN"/>
    <property type="match status" value="1"/>
</dbReference>
<sequence length="810" mass="87345">MTSQEATARSARVDAGLPSLKIAVIGGGPGGLYFAALAKQLDPRREVTVFERNAADMTFGFGVVFSDETLDGITAADPAIFAEMEAQFARWSDIDIHYRGQVLTSGGHGFAAIERRTLLNILQTRCAQLGVDVRYETIAPAAEDLARTHDLVVAADGVNSVTRKARPEAYGPDLDVRNCRYMWLATDKIFDAFTFIVAETEFGPIQVHAYPFSSKRSTFIVEMSEKTWRNAGFDTFAAEELTVGQSDTKSVELCAGLLGEHLEGHQLLTNNSRWIQFSTVRNTSWRDGNIVLLGDAAHTAHFSIGSGTKLAMEDSLALAASLTVDDRDVAQALLRYEQERRPVVESTQRAAQASLEWFESIEHSVGQEPPQFGFNLLTRSRRVTYDNLRDRDPEYIDTLNDWYHRAQPADSTEQPPRPMFEPYRIANTRLKNRIVAAPVATYSATDGIVGDAELARLAGAALGGAGLVMTGMTAVSASGRVTPACAGLYAPEQIFAYRRIANLVHNNTTAAIGVQLNHSGRKGATTVPTAGTVGTSLGDKGWETVGPSPIAFGDLPAPRELDASELEGIAEDFARAARAADTAGFDVLEIQAGHGFLLSTFLSPLTNQRTDDFGGSLRNRLRFPLQVIDAVRVAWPKGKALLVRISAVDWHPGGTTIDDAVAIARAFAEHGVDAIDVSSGEVVADERPEYGRGYQTPFAERIRADVGITTIAVGAISSDDDANSILLAGRADLIAIGRAHLHNPAWTLHAAAEIGYRGAGGQWPTLYAAGSAKPPTAGRARPQLALFGETEHDIHQRWRPGASAVTEAAR</sequence>